<dbReference type="Pfam" id="PF06527">
    <property type="entry name" value="TniQ"/>
    <property type="match status" value="1"/>
</dbReference>
<proteinExistence type="predicted"/>
<dbReference type="Proteomes" id="UP000309676">
    <property type="component" value="Unassembled WGS sequence"/>
</dbReference>
<accession>A0A5R9GKD2</accession>
<reference evidence="2 3" key="1">
    <citation type="submission" date="2019-05" db="EMBL/GenBank/DDBJ databases">
        <authorList>
            <person name="Narsing Rao M.P."/>
            <person name="Li W.J."/>
        </authorList>
    </citation>
    <scope>NUCLEOTIDE SEQUENCE [LARGE SCALE GENOMIC DNA]</scope>
    <source>
        <strain evidence="2 3">SYSU_K30003</strain>
    </source>
</reference>
<evidence type="ECO:0000313" key="3">
    <source>
        <dbReference type="Proteomes" id="UP000309676"/>
    </source>
</evidence>
<comment type="caution">
    <text evidence="2">The sequence shown here is derived from an EMBL/GenBank/DDBJ whole genome shotgun (WGS) entry which is preliminary data.</text>
</comment>
<evidence type="ECO:0000313" key="2">
    <source>
        <dbReference type="EMBL" id="TLS53938.1"/>
    </source>
</evidence>
<evidence type="ECO:0000259" key="1">
    <source>
        <dbReference type="Pfam" id="PF06527"/>
    </source>
</evidence>
<dbReference type="EMBL" id="VCIW01000001">
    <property type="protein sequence ID" value="TLS53938.1"/>
    <property type="molecule type" value="Genomic_DNA"/>
</dbReference>
<protein>
    <recommendedName>
        <fullName evidence="1">TniQ domain-containing protein</fullName>
    </recommendedName>
</protein>
<sequence length="511" mass="59780">MGFEKIRFFRADDITESMKQFINQAETLSQEKFQIEQLIYYWYSKGFVLPGWRTRGHSRFCPFCLSENAYHRLIWCISYFTYCKRHSALMKEECASCNRKTTLSGVINDCCESCGATLSLSNTEIIVGEELPFSLVEQYTVGNSPILQEYLTAQDQLLLTQRVAFYLCTRTKVFSLTLDHKERRQLVQNGYVGNVLLLKEVYTKSQELLQRWPINLVLFLKENYEDFNESREIFRNISTLDNKSINRLIAKTMQREGQLVSYSSFLKEHMIFDSEYINVIDFAENRGICIAVVSMIVSQHSIETEIHPRNKKTIIHVNWLDFISKKASDYQASQVIISIGSVAILWRRTEQVARGLCTFLKLQSKIIYSEPCFDKETVIQLGHKTEEYITLWEIAQDNIWNPSTIKEFLRQNGVLVLQQLEDGQDIYNRSAVGEALKGLSCDMGDYYDRTETINRLGVKLFNVAFLTTYYRLEKPYYLKKEVEDVFYLYKELNSIHAVEKYRHSLSWKSRG</sequence>
<dbReference type="InterPro" id="IPR009492">
    <property type="entry name" value="TniQ"/>
</dbReference>
<gene>
    <name evidence="2" type="ORF">FE782_00875</name>
</gene>
<name>A0A5R9GKD2_9BACL</name>
<dbReference type="OrthoDB" id="7029747at2"/>
<dbReference type="AlphaFoldDB" id="A0A5R9GKD2"/>
<feature type="domain" description="TniQ" evidence="1">
    <location>
        <begin position="51"/>
        <end position="88"/>
    </location>
</feature>
<dbReference type="RefSeq" id="WP_138191554.1">
    <property type="nucleotide sequence ID" value="NZ_VCIW01000001.1"/>
</dbReference>
<organism evidence="2 3">
    <name type="scientific">Paenibacillus antri</name>
    <dbReference type="NCBI Taxonomy" id="2582848"/>
    <lineage>
        <taxon>Bacteria</taxon>
        <taxon>Bacillati</taxon>
        <taxon>Bacillota</taxon>
        <taxon>Bacilli</taxon>
        <taxon>Bacillales</taxon>
        <taxon>Paenibacillaceae</taxon>
        <taxon>Paenibacillus</taxon>
    </lineage>
</organism>
<keyword evidence="3" id="KW-1185">Reference proteome</keyword>